<keyword evidence="7" id="KW-0865">Zymogen</keyword>
<keyword evidence="15" id="KW-1185">Reference proteome</keyword>
<feature type="region of interest" description="Disordered" evidence="11">
    <location>
        <begin position="1"/>
        <end position="20"/>
    </location>
</feature>
<feature type="compositionally biased region" description="Low complexity" evidence="11">
    <location>
        <begin position="319"/>
        <end position="330"/>
    </location>
</feature>
<evidence type="ECO:0000256" key="8">
    <source>
        <dbReference type="ARBA" id="ARBA00023157"/>
    </source>
</evidence>
<accession>A0A1J1J5T8</accession>
<reference evidence="14 15" key="1">
    <citation type="submission" date="2015-04" db="EMBL/GenBank/DDBJ databases">
        <authorList>
            <person name="Syromyatnikov M.Y."/>
            <person name="Popov V.N."/>
        </authorList>
    </citation>
    <scope>NUCLEOTIDE SEQUENCE [LARGE SCALE GENOMIC DNA]</scope>
</reference>
<feature type="region of interest" description="Disordered" evidence="11">
    <location>
        <begin position="538"/>
        <end position="577"/>
    </location>
</feature>
<dbReference type="OrthoDB" id="6021951at2759"/>
<dbReference type="InterPro" id="IPR001478">
    <property type="entry name" value="PDZ"/>
</dbReference>
<feature type="domain" description="PDZ" evidence="12">
    <location>
        <begin position="163"/>
        <end position="233"/>
    </location>
</feature>
<feature type="domain" description="Peptidase S1" evidence="13">
    <location>
        <begin position="1135"/>
        <end position="1355"/>
    </location>
</feature>
<keyword evidence="5 10" id="KW-0378">Hydrolase</keyword>
<dbReference type="Pfam" id="PF00595">
    <property type="entry name" value="PDZ"/>
    <property type="match status" value="2"/>
</dbReference>
<dbReference type="FunFam" id="2.40.10.10:FF:000047">
    <property type="entry name" value="Trypsin eta"/>
    <property type="match status" value="2"/>
</dbReference>
<evidence type="ECO:0000256" key="4">
    <source>
        <dbReference type="ARBA" id="ARBA00022757"/>
    </source>
</evidence>
<evidence type="ECO:0000256" key="1">
    <source>
        <dbReference type="ARBA" id="ARBA00004613"/>
    </source>
</evidence>
<dbReference type="GO" id="GO:0016485">
    <property type="term" value="P:protein processing"/>
    <property type="evidence" value="ECO:0007669"/>
    <property type="project" value="UniProtKB-ARBA"/>
</dbReference>
<evidence type="ECO:0000256" key="9">
    <source>
        <dbReference type="ARBA" id="ARBA00024195"/>
    </source>
</evidence>
<proteinExistence type="inferred from homology"/>
<dbReference type="InterPro" id="IPR018114">
    <property type="entry name" value="TRYPSIN_HIS"/>
</dbReference>
<dbReference type="PANTHER" id="PTHR24276">
    <property type="entry name" value="POLYSERASE-RELATED"/>
    <property type="match status" value="1"/>
</dbReference>
<dbReference type="GO" id="GO:0007586">
    <property type="term" value="P:digestion"/>
    <property type="evidence" value="ECO:0007669"/>
    <property type="project" value="UniProtKB-KW"/>
</dbReference>
<comment type="similarity">
    <text evidence="9">Belongs to the peptidase S1 family. CLIP subfamily.</text>
</comment>
<protein>
    <submittedName>
        <fullName evidence="14">CLUMA_CG020725, isoform A</fullName>
    </submittedName>
</protein>
<dbReference type="InterPro" id="IPR036034">
    <property type="entry name" value="PDZ_sf"/>
</dbReference>
<dbReference type="PANTHER" id="PTHR24276:SF91">
    <property type="entry name" value="AT26814P-RELATED"/>
    <property type="match status" value="1"/>
</dbReference>
<dbReference type="SUPFAM" id="SSF50156">
    <property type="entry name" value="PDZ domain-like"/>
    <property type="match status" value="2"/>
</dbReference>
<keyword evidence="4" id="KW-0222">Digestion</keyword>
<dbReference type="SMART" id="SM00228">
    <property type="entry name" value="PDZ"/>
    <property type="match status" value="2"/>
</dbReference>
<organism evidence="14 15">
    <name type="scientific">Clunio marinus</name>
    <dbReference type="NCBI Taxonomy" id="568069"/>
    <lineage>
        <taxon>Eukaryota</taxon>
        <taxon>Metazoa</taxon>
        <taxon>Ecdysozoa</taxon>
        <taxon>Arthropoda</taxon>
        <taxon>Hexapoda</taxon>
        <taxon>Insecta</taxon>
        <taxon>Pterygota</taxon>
        <taxon>Neoptera</taxon>
        <taxon>Endopterygota</taxon>
        <taxon>Diptera</taxon>
        <taxon>Nematocera</taxon>
        <taxon>Chironomoidea</taxon>
        <taxon>Chironomidae</taxon>
        <taxon>Clunio</taxon>
    </lineage>
</organism>
<evidence type="ECO:0000313" key="15">
    <source>
        <dbReference type="Proteomes" id="UP000183832"/>
    </source>
</evidence>
<dbReference type="GO" id="GO:0004252">
    <property type="term" value="F:serine-type endopeptidase activity"/>
    <property type="evidence" value="ECO:0007669"/>
    <property type="project" value="InterPro"/>
</dbReference>
<dbReference type="InterPro" id="IPR001254">
    <property type="entry name" value="Trypsin_dom"/>
</dbReference>
<dbReference type="InterPro" id="IPR033116">
    <property type="entry name" value="TRYPSIN_SER"/>
</dbReference>
<feature type="domain" description="PDZ" evidence="12">
    <location>
        <begin position="42"/>
        <end position="113"/>
    </location>
</feature>
<dbReference type="Pfam" id="PF00089">
    <property type="entry name" value="Trypsin"/>
    <property type="match status" value="2"/>
</dbReference>
<dbReference type="InterPro" id="IPR009003">
    <property type="entry name" value="Peptidase_S1_PA"/>
</dbReference>
<dbReference type="STRING" id="568069.A0A1J1J5T8"/>
<evidence type="ECO:0000313" key="14">
    <source>
        <dbReference type="EMBL" id="CRL07771.1"/>
    </source>
</evidence>
<feature type="domain" description="Peptidase S1" evidence="13">
    <location>
        <begin position="870"/>
        <end position="1098"/>
    </location>
</feature>
<evidence type="ECO:0000256" key="10">
    <source>
        <dbReference type="RuleBase" id="RU363034"/>
    </source>
</evidence>
<comment type="subcellular location">
    <subcellularLocation>
        <location evidence="1">Secreted</location>
    </subcellularLocation>
</comment>
<evidence type="ECO:0000256" key="6">
    <source>
        <dbReference type="ARBA" id="ARBA00022825"/>
    </source>
</evidence>
<keyword evidence="2" id="KW-0964">Secreted</keyword>
<keyword evidence="8" id="KW-1015">Disulfide bond</keyword>
<dbReference type="EMBL" id="CVRI01000073">
    <property type="protein sequence ID" value="CRL07771.1"/>
    <property type="molecule type" value="Genomic_DNA"/>
</dbReference>
<evidence type="ECO:0000259" key="12">
    <source>
        <dbReference type="PROSITE" id="PS50106"/>
    </source>
</evidence>
<dbReference type="PRINTS" id="PR00722">
    <property type="entry name" value="CHYMOTRYPSIN"/>
</dbReference>
<dbReference type="InterPro" id="IPR050430">
    <property type="entry name" value="Peptidase_S1"/>
</dbReference>
<evidence type="ECO:0000256" key="2">
    <source>
        <dbReference type="ARBA" id="ARBA00022525"/>
    </source>
</evidence>
<dbReference type="Proteomes" id="UP000183832">
    <property type="component" value="Unassembled WGS sequence"/>
</dbReference>
<dbReference type="PROSITE" id="PS50240">
    <property type="entry name" value="TRYPSIN_DOM"/>
    <property type="match status" value="2"/>
</dbReference>
<dbReference type="InterPro" id="IPR001314">
    <property type="entry name" value="Peptidase_S1A"/>
</dbReference>
<evidence type="ECO:0000256" key="5">
    <source>
        <dbReference type="ARBA" id="ARBA00022801"/>
    </source>
</evidence>
<gene>
    <name evidence="14" type="primary">similar to Trypsin-7</name>
    <name evidence="14" type="ORF">CLUMA_CG020725</name>
</gene>
<evidence type="ECO:0000256" key="7">
    <source>
        <dbReference type="ARBA" id="ARBA00023145"/>
    </source>
</evidence>
<evidence type="ECO:0000259" key="13">
    <source>
        <dbReference type="PROSITE" id="PS50240"/>
    </source>
</evidence>
<keyword evidence="3 10" id="KW-0645">Protease</keyword>
<dbReference type="PROSITE" id="PS50106">
    <property type="entry name" value="PDZ"/>
    <property type="match status" value="2"/>
</dbReference>
<sequence length="1355" mass="149956">MTDCSSFHSSNSSSSDLNSHHGAMSKIRTLRLVRPHTGNRNNLTLGHPPFSSYGFSLRGGREFGTGFFVSSVVKGSEADLKGLQVGDQIIRVGGSTGSYRVDDAVHKELSQFIINQDRITLKVRGVGIIPVKEKCSDPLTWHVVPLNSSMVFAHDDVTPKDIRIVLNVAPRTKLGCGICKGPDWKPGIFVQFTKENGIARESGLRPGDQILSCNGVDFSDIAFSEAVSIMKNSSTLELSVRTCVGLDLFPGESSGYNSSASSITGDQSPCWGEAAKRLSIVREESTGSSDRMNGTFKFRDRRKDKPLPVDVPKIPSSFTKPTNTKNHPNTTIIKLSEDGPTMINNTMIPDVKNINNTVYEEIGNQKLMSEDVAAKDKIANICFVSRQNETKIVTVEVHRSSAPNIAPPPQFANQVNDGSNEEPSSSSEQSSLSSAITEELKRRAEKKLKNSQTAPSEVPQKIESTQKKTKANTIMGGHIHNILMDEFKKAHQKMFKNGYVESEYQQSNDETTKITALDNNERKLEERQLLKKNVPPIRKLSDDTKSSLEMNGNLLPKKLTNELPQKKKAPPPPPVAKKFEKQVSLPASFIEPVPDYDSPNNTLVKGNNERPKGTMGRIAMQEAIKANGDLAEMESIESFQLNNPSSQIPVPPPMYFSSQKSGPPTMKKIQRPISVIINSYDDKKEPGKFDFIEAQSNAHGNNINQRMNEDMSTKLKNELEKTLSRSNLRRRTDSLDDLLKSDQKMPGNIMHINNNLNKDLNGNKLPYDVSKLNIKKYETSTLNGILKNGSSKINGPANGHAKNITFGEVKHNRISQQAIQFHLKRISKRNKMMLKLAFLSLIGLVGLIQCFDDNIPFVPDFSVGDKQPKIVGGIDAYIEDAKYQVSLRRFVGNDTDGVWGHSCGGFIISQDAIVTAAHCIYGRETSKYQIRAGSDLRSQGGQIIDVKKFFLHEDYQPSGYYNDIAIVKLEKRLTFNSKVWSIPLPPKGYKVPDGDALLVSGWGALSWQGSSPERLQKVYVPAVSNEQCARAYSNIRDHKICAGAEGLDSCQGDSGGPMTHKNFVVGVVSSGYRCAYDGFPGIYTRFWTLLDTMWKLVGVLLTVFACVSANSVPRHRYQPNAQNIAGEKLNRGGRIVGGSDARIEDHPYQIALFYQRRHTCGGSILNQRIVLSASHCTFARDHSNFQILSGTNDIRSTDLIDVSQVIEHPDYDDWTLENDIVVLKLIQNLIFDNTRQPLPLPVPNFDVASGRQCSISGWGDLEWGTANYPDILQNTRVPAMTNEECQAIYTDEEILDTNICAGERGRDACQGDSGGPLVYNGVHVGIVSWGYYCALDYPTVYARVSEFLGFILSNL</sequence>
<dbReference type="PROSITE" id="PS00135">
    <property type="entry name" value="TRYPSIN_SER"/>
    <property type="match status" value="2"/>
</dbReference>
<dbReference type="InterPro" id="IPR043504">
    <property type="entry name" value="Peptidase_S1_PA_chymotrypsin"/>
</dbReference>
<feature type="region of interest" description="Disordered" evidence="11">
    <location>
        <begin position="303"/>
        <end position="330"/>
    </location>
</feature>
<feature type="compositionally biased region" description="Low complexity" evidence="11">
    <location>
        <begin position="421"/>
        <end position="434"/>
    </location>
</feature>
<keyword evidence="6 10" id="KW-0720">Serine protease</keyword>
<evidence type="ECO:0000256" key="11">
    <source>
        <dbReference type="SAM" id="MobiDB-lite"/>
    </source>
</evidence>
<dbReference type="Gene3D" id="2.30.42.10">
    <property type="match status" value="2"/>
</dbReference>
<dbReference type="PROSITE" id="PS00134">
    <property type="entry name" value="TRYPSIN_HIS"/>
    <property type="match status" value="2"/>
</dbReference>
<dbReference type="CDD" id="cd00190">
    <property type="entry name" value="Tryp_SPc"/>
    <property type="match status" value="2"/>
</dbReference>
<evidence type="ECO:0000256" key="3">
    <source>
        <dbReference type="ARBA" id="ARBA00022670"/>
    </source>
</evidence>
<dbReference type="SUPFAM" id="SSF50494">
    <property type="entry name" value="Trypsin-like serine proteases"/>
    <property type="match status" value="2"/>
</dbReference>
<feature type="region of interest" description="Disordered" evidence="11">
    <location>
        <begin position="590"/>
        <end position="613"/>
    </location>
</feature>
<dbReference type="GO" id="GO:0005576">
    <property type="term" value="C:extracellular region"/>
    <property type="evidence" value="ECO:0007669"/>
    <property type="project" value="UniProtKB-SubCell"/>
</dbReference>
<dbReference type="SMART" id="SM00020">
    <property type="entry name" value="Tryp_SPc"/>
    <property type="match status" value="2"/>
</dbReference>
<feature type="region of interest" description="Disordered" evidence="11">
    <location>
        <begin position="400"/>
        <end position="471"/>
    </location>
</feature>
<dbReference type="FunFam" id="2.30.42.10:FF:000219">
    <property type="entry name" value="Uncharacterized protein, isoform C"/>
    <property type="match status" value="1"/>
</dbReference>
<name>A0A1J1J5T8_9DIPT</name>
<dbReference type="Gene3D" id="2.40.10.10">
    <property type="entry name" value="Trypsin-like serine proteases"/>
    <property type="match status" value="2"/>
</dbReference>